<keyword evidence="1" id="KW-0812">Transmembrane</keyword>
<evidence type="ECO:0000313" key="2">
    <source>
        <dbReference type="Proteomes" id="UP000887577"/>
    </source>
</evidence>
<reference evidence="3" key="1">
    <citation type="submission" date="2022-11" db="UniProtKB">
        <authorList>
            <consortium name="WormBaseParasite"/>
        </authorList>
    </citation>
    <scope>IDENTIFICATION</scope>
</reference>
<organism evidence="2 3">
    <name type="scientific">Panagrolaimus superbus</name>
    <dbReference type="NCBI Taxonomy" id="310955"/>
    <lineage>
        <taxon>Eukaryota</taxon>
        <taxon>Metazoa</taxon>
        <taxon>Ecdysozoa</taxon>
        <taxon>Nematoda</taxon>
        <taxon>Chromadorea</taxon>
        <taxon>Rhabditida</taxon>
        <taxon>Tylenchina</taxon>
        <taxon>Panagrolaimomorpha</taxon>
        <taxon>Panagrolaimoidea</taxon>
        <taxon>Panagrolaimidae</taxon>
        <taxon>Panagrolaimus</taxon>
    </lineage>
</organism>
<name>A0A914Y094_9BILA</name>
<dbReference type="AlphaFoldDB" id="A0A914Y094"/>
<evidence type="ECO:0000313" key="3">
    <source>
        <dbReference type="WBParaSite" id="PSU_v2.g12883.t1"/>
    </source>
</evidence>
<feature type="transmembrane region" description="Helical" evidence="1">
    <location>
        <begin position="68"/>
        <end position="85"/>
    </location>
</feature>
<keyword evidence="1" id="KW-0472">Membrane</keyword>
<protein>
    <submittedName>
        <fullName evidence="3">Uncharacterized protein</fullName>
    </submittedName>
</protein>
<feature type="transmembrane region" description="Helical" evidence="1">
    <location>
        <begin position="97"/>
        <end position="118"/>
    </location>
</feature>
<keyword evidence="2" id="KW-1185">Reference proteome</keyword>
<accession>A0A914Y094</accession>
<dbReference type="WBParaSite" id="PSU_v2.g12883.t1">
    <property type="protein sequence ID" value="PSU_v2.g12883.t1"/>
    <property type="gene ID" value="PSU_v2.g12883"/>
</dbReference>
<keyword evidence="1" id="KW-1133">Transmembrane helix</keyword>
<dbReference type="PANTHER" id="PTHR34851">
    <property type="entry name" value="PROTEIN CBG05235-RELATED"/>
    <property type="match status" value="1"/>
</dbReference>
<dbReference type="PANTHER" id="PTHR34851:SF5">
    <property type="entry name" value="MARVEL DOMAIN-CONTAINING PROTEIN"/>
    <property type="match status" value="1"/>
</dbReference>
<sequence>MFIYFRYHQTMSEPYFDRLHPKYKCCCGLTHVETGTKLICGLALAIYIISIILYFVNGPDPLVGRLELILDIIGALMVAAPIVGIKEAKPQYFLPYLCFLGFNVCAVAIQIPFFVFAYNQNSTVRTWIKNASPAMAHNETAINGIITYNLISCIVVFLLNAWFLEVIYKCYKYIKDKAAVGYNELTIPQLITSSVH</sequence>
<dbReference type="Proteomes" id="UP000887577">
    <property type="component" value="Unplaced"/>
</dbReference>
<feature type="transmembrane region" description="Helical" evidence="1">
    <location>
        <begin position="145"/>
        <end position="168"/>
    </location>
</feature>
<evidence type="ECO:0000256" key="1">
    <source>
        <dbReference type="SAM" id="Phobius"/>
    </source>
</evidence>
<proteinExistence type="predicted"/>
<feature type="transmembrane region" description="Helical" evidence="1">
    <location>
        <begin position="38"/>
        <end position="56"/>
    </location>
</feature>